<evidence type="ECO:0000313" key="2">
    <source>
        <dbReference type="EMBL" id="CAH2035304.1"/>
    </source>
</evidence>
<evidence type="ECO:0000256" key="1">
    <source>
        <dbReference type="SAM" id="MobiDB-lite"/>
    </source>
</evidence>
<proteinExistence type="predicted"/>
<keyword evidence="3" id="KW-1185">Reference proteome</keyword>
<reference evidence="2" key="1">
    <citation type="submission" date="2022-03" db="EMBL/GenBank/DDBJ databases">
        <authorList>
            <person name="Martin H S."/>
        </authorList>
    </citation>
    <scope>NUCLEOTIDE SEQUENCE</scope>
</reference>
<feature type="non-terminal residue" evidence="2">
    <location>
        <position position="1"/>
    </location>
</feature>
<feature type="compositionally biased region" description="Basic and acidic residues" evidence="1">
    <location>
        <begin position="107"/>
        <end position="119"/>
    </location>
</feature>
<dbReference type="Proteomes" id="UP000837857">
    <property type="component" value="Chromosome 1"/>
</dbReference>
<evidence type="ECO:0000313" key="3">
    <source>
        <dbReference type="Proteomes" id="UP000837857"/>
    </source>
</evidence>
<dbReference type="EMBL" id="OW152813">
    <property type="protein sequence ID" value="CAH2035304.1"/>
    <property type="molecule type" value="Genomic_DNA"/>
</dbReference>
<gene>
    <name evidence="2" type="ORF">IPOD504_LOCUS499</name>
</gene>
<organism evidence="2 3">
    <name type="scientific">Iphiclides podalirius</name>
    <name type="common">scarce swallowtail</name>
    <dbReference type="NCBI Taxonomy" id="110791"/>
    <lineage>
        <taxon>Eukaryota</taxon>
        <taxon>Metazoa</taxon>
        <taxon>Ecdysozoa</taxon>
        <taxon>Arthropoda</taxon>
        <taxon>Hexapoda</taxon>
        <taxon>Insecta</taxon>
        <taxon>Pterygota</taxon>
        <taxon>Neoptera</taxon>
        <taxon>Endopterygota</taxon>
        <taxon>Lepidoptera</taxon>
        <taxon>Glossata</taxon>
        <taxon>Ditrysia</taxon>
        <taxon>Papilionoidea</taxon>
        <taxon>Papilionidae</taxon>
        <taxon>Papilioninae</taxon>
        <taxon>Iphiclides</taxon>
    </lineage>
</organism>
<name>A0ABN8HKL6_9NEOP</name>
<sequence>MSKLMPQERSSVSQSMGLLEFPIKLEKRDGLVSEYSLTYPRVPWWWKCFIIGHGMLFRRERSTIIKRANRCRPLAWGAKTWGARWRGGERPGMAPRNSPPVSTAPDVHCDAAGEIRRPT</sequence>
<accession>A0ABN8HKL6</accession>
<feature type="region of interest" description="Disordered" evidence="1">
    <location>
        <begin position="86"/>
        <end position="119"/>
    </location>
</feature>
<protein>
    <submittedName>
        <fullName evidence="2">Uncharacterized protein</fullName>
    </submittedName>
</protein>